<dbReference type="SUPFAM" id="SSF46689">
    <property type="entry name" value="Homeodomain-like"/>
    <property type="match status" value="1"/>
</dbReference>
<dbReference type="Gene3D" id="1.10.357.10">
    <property type="entry name" value="Tetracycline Repressor, domain 2"/>
    <property type="match status" value="1"/>
</dbReference>
<dbReference type="InterPro" id="IPR001647">
    <property type="entry name" value="HTH_TetR"/>
</dbReference>
<proteinExistence type="inferred from homology"/>
<dbReference type="HAMAP" id="MF_00768">
    <property type="entry name" value="HTH_type_BetI"/>
    <property type="match status" value="1"/>
</dbReference>
<dbReference type="Pfam" id="PF13977">
    <property type="entry name" value="TetR_C_6"/>
    <property type="match status" value="1"/>
</dbReference>
<evidence type="ECO:0000256" key="8">
    <source>
        <dbReference type="PROSITE-ProRule" id="PRU00335"/>
    </source>
</evidence>
<keyword evidence="11" id="KW-1185">Reference proteome</keyword>
<keyword evidence="4 7" id="KW-0238">DNA-binding</keyword>
<evidence type="ECO:0000256" key="6">
    <source>
        <dbReference type="ARBA" id="ARBA00024936"/>
    </source>
</evidence>
<keyword evidence="5 7" id="KW-0804">Transcription</keyword>
<comment type="pathway">
    <text evidence="1 7">Amine and polyamine biosynthesis; betaine biosynthesis via choline pathway [regulation].</text>
</comment>
<evidence type="ECO:0000256" key="2">
    <source>
        <dbReference type="ARBA" id="ARBA00022491"/>
    </source>
</evidence>
<protein>
    <recommendedName>
        <fullName evidence="7">HTH-type transcriptional regulator BetI</fullName>
    </recommendedName>
</protein>
<gene>
    <name evidence="7 10" type="primary">betI</name>
    <name evidence="10" type="ORF">HH303_14105</name>
</gene>
<evidence type="ECO:0000256" key="4">
    <source>
        <dbReference type="ARBA" id="ARBA00023125"/>
    </source>
</evidence>
<name>A0A7Y0E1Q4_9PROT</name>
<dbReference type="GO" id="GO:0045892">
    <property type="term" value="P:negative regulation of DNA-templated transcription"/>
    <property type="evidence" value="ECO:0007669"/>
    <property type="project" value="UniProtKB-UniRule"/>
</dbReference>
<dbReference type="PROSITE" id="PS01081">
    <property type="entry name" value="HTH_TETR_1"/>
    <property type="match status" value="1"/>
</dbReference>
<feature type="domain" description="HTH tetR-type" evidence="9">
    <location>
        <begin position="8"/>
        <end position="68"/>
    </location>
</feature>
<dbReference type="Proteomes" id="UP000539372">
    <property type="component" value="Unassembled WGS sequence"/>
</dbReference>
<dbReference type="SUPFAM" id="SSF48498">
    <property type="entry name" value="Tetracyclin repressor-like, C-terminal domain"/>
    <property type="match status" value="1"/>
</dbReference>
<dbReference type="NCBIfam" id="NF001978">
    <property type="entry name" value="PRK00767.1"/>
    <property type="match status" value="1"/>
</dbReference>
<dbReference type="InterPro" id="IPR039538">
    <property type="entry name" value="BetI_C"/>
</dbReference>
<dbReference type="PROSITE" id="PS50977">
    <property type="entry name" value="HTH_TETR_2"/>
    <property type="match status" value="1"/>
</dbReference>
<dbReference type="RefSeq" id="WP_169626013.1">
    <property type="nucleotide sequence ID" value="NZ_JABBNT010000004.1"/>
</dbReference>
<dbReference type="InterPro" id="IPR050109">
    <property type="entry name" value="HTH-type_TetR-like_transc_reg"/>
</dbReference>
<comment type="caution">
    <text evidence="10">The sequence shown here is derived from an EMBL/GenBank/DDBJ whole genome shotgun (WGS) entry which is preliminary data.</text>
</comment>
<evidence type="ECO:0000256" key="1">
    <source>
        <dbReference type="ARBA" id="ARBA00004719"/>
    </source>
</evidence>
<dbReference type="Pfam" id="PF00440">
    <property type="entry name" value="TetR_N"/>
    <property type="match status" value="1"/>
</dbReference>
<dbReference type="GO" id="GO:0000976">
    <property type="term" value="F:transcription cis-regulatory region binding"/>
    <property type="evidence" value="ECO:0007669"/>
    <property type="project" value="TreeGrafter"/>
</dbReference>
<evidence type="ECO:0000259" key="9">
    <source>
        <dbReference type="PROSITE" id="PS50977"/>
    </source>
</evidence>
<accession>A0A7Y0E1Q4</accession>
<dbReference type="GO" id="GO:0003700">
    <property type="term" value="F:DNA-binding transcription factor activity"/>
    <property type="evidence" value="ECO:0007669"/>
    <property type="project" value="UniProtKB-UniRule"/>
</dbReference>
<dbReference type="InterPro" id="IPR023772">
    <property type="entry name" value="DNA-bd_HTH_TetR-type_CS"/>
</dbReference>
<sequence length="195" mass="22176">MGRKPIDADRRQKIVDATLKCIHQYGYQETTVARICAEAGLSTGNIHYYFGGKQNLLEEAMRSLLRQIRSTMVTNLTTSALPADRIAAILRSNFDPAVFRPEICLTWLHFWAQAPHDPALARLEQINRRRFKQNLVHELKKLHPKEKAQTIARGIVALVDGLWIELAQPQTQLSADEAYDLTMDFLRDKLSAPPT</sequence>
<dbReference type="PANTHER" id="PTHR30055:SF234">
    <property type="entry name" value="HTH-TYPE TRANSCRIPTIONAL REGULATOR BETI"/>
    <property type="match status" value="1"/>
</dbReference>
<keyword evidence="2 7" id="KW-0678">Repressor</keyword>
<evidence type="ECO:0000256" key="3">
    <source>
        <dbReference type="ARBA" id="ARBA00023015"/>
    </source>
</evidence>
<evidence type="ECO:0000256" key="5">
    <source>
        <dbReference type="ARBA" id="ARBA00023163"/>
    </source>
</evidence>
<dbReference type="GO" id="GO:0019285">
    <property type="term" value="P:glycine betaine biosynthetic process from choline"/>
    <property type="evidence" value="ECO:0007669"/>
    <property type="project" value="UniProtKB-UniRule"/>
</dbReference>
<dbReference type="PANTHER" id="PTHR30055">
    <property type="entry name" value="HTH-TYPE TRANSCRIPTIONAL REGULATOR RUTR"/>
    <property type="match status" value="1"/>
</dbReference>
<dbReference type="InterPro" id="IPR009057">
    <property type="entry name" value="Homeodomain-like_sf"/>
</dbReference>
<reference evidence="10 11" key="1">
    <citation type="submission" date="2020-04" db="EMBL/GenBank/DDBJ databases">
        <title>Rhodospirillaceae bacterium KN72 isolated from deep sea.</title>
        <authorList>
            <person name="Zhang D.-C."/>
        </authorList>
    </citation>
    <scope>NUCLEOTIDE SEQUENCE [LARGE SCALE GENOMIC DNA]</scope>
    <source>
        <strain evidence="10 11">KN72</strain>
    </source>
</reference>
<dbReference type="NCBIfam" id="TIGR03384">
    <property type="entry name" value="betaine_BetI"/>
    <property type="match status" value="1"/>
</dbReference>
<evidence type="ECO:0000313" key="11">
    <source>
        <dbReference type="Proteomes" id="UP000539372"/>
    </source>
</evidence>
<organism evidence="10 11">
    <name type="scientific">Pacificispira spongiicola</name>
    <dbReference type="NCBI Taxonomy" id="2729598"/>
    <lineage>
        <taxon>Bacteria</taxon>
        <taxon>Pseudomonadati</taxon>
        <taxon>Pseudomonadota</taxon>
        <taxon>Alphaproteobacteria</taxon>
        <taxon>Rhodospirillales</taxon>
        <taxon>Rhodospirillaceae</taxon>
        <taxon>Pacificispira</taxon>
    </lineage>
</organism>
<dbReference type="EMBL" id="JABBNT010000004">
    <property type="protein sequence ID" value="NMM45625.1"/>
    <property type="molecule type" value="Genomic_DNA"/>
</dbReference>
<dbReference type="InterPro" id="IPR036271">
    <property type="entry name" value="Tet_transcr_reg_TetR-rel_C_sf"/>
</dbReference>
<dbReference type="PRINTS" id="PR00455">
    <property type="entry name" value="HTHTETR"/>
</dbReference>
<feature type="DNA-binding region" description="H-T-H motif" evidence="7 8">
    <location>
        <begin position="31"/>
        <end position="50"/>
    </location>
</feature>
<dbReference type="InterPro" id="IPR017757">
    <property type="entry name" value="Tscrpt_rep_BetI"/>
</dbReference>
<comment type="function">
    <text evidence="7">Repressor involved in choline regulation of the bet genes.</text>
</comment>
<keyword evidence="3 7" id="KW-0805">Transcription regulation</keyword>
<evidence type="ECO:0000313" key="10">
    <source>
        <dbReference type="EMBL" id="NMM45625.1"/>
    </source>
</evidence>
<dbReference type="UniPathway" id="UPA00529"/>
<comment type="function">
    <text evidence="6">Repressor involved in the biosynthesis of the osmoprotectant glycine betaine. It represses transcription of the choline transporter BetT and the genes of BetAB involved in the synthesis of glycine betaine.</text>
</comment>
<evidence type="ECO:0000256" key="7">
    <source>
        <dbReference type="HAMAP-Rule" id="MF_00768"/>
    </source>
</evidence>
<dbReference type="AlphaFoldDB" id="A0A7Y0E1Q4"/>